<dbReference type="EMBL" id="BPWL01000004">
    <property type="protein sequence ID" value="GJJ09257.1"/>
    <property type="molecule type" value="Genomic_DNA"/>
</dbReference>
<evidence type="ECO:0000256" key="2">
    <source>
        <dbReference type="ARBA" id="ARBA00022679"/>
    </source>
</evidence>
<keyword evidence="2" id="KW-0808">Transferase</keyword>
<dbReference type="CDD" id="cd02440">
    <property type="entry name" value="AdoMet_MTases"/>
    <property type="match status" value="1"/>
</dbReference>
<protein>
    <recommendedName>
        <fullName evidence="6">U6 small nuclear RNA (adenine-(43)-N(6))-methyltransferase</fullName>
    </recommendedName>
</protein>
<dbReference type="InterPro" id="IPR029063">
    <property type="entry name" value="SAM-dependent_MTases_sf"/>
</dbReference>
<dbReference type="SUPFAM" id="SSF53335">
    <property type="entry name" value="S-adenosyl-L-methionine-dependent methyltransferases"/>
    <property type="match status" value="1"/>
</dbReference>
<evidence type="ECO:0000256" key="3">
    <source>
        <dbReference type="SAM" id="MobiDB-lite"/>
    </source>
</evidence>
<dbReference type="GO" id="GO:0008168">
    <property type="term" value="F:methyltransferase activity"/>
    <property type="evidence" value="ECO:0007669"/>
    <property type="project" value="UniProtKB-KW"/>
</dbReference>
<comment type="caution">
    <text evidence="4">The sequence shown here is derived from an EMBL/GenBank/DDBJ whole genome shotgun (WGS) entry which is preliminary data.</text>
</comment>
<organism evidence="4 5">
    <name type="scientific">Clathrus columnatus</name>
    <dbReference type="NCBI Taxonomy" id="1419009"/>
    <lineage>
        <taxon>Eukaryota</taxon>
        <taxon>Fungi</taxon>
        <taxon>Dikarya</taxon>
        <taxon>Basidiomycota</taxon>
        <taxon>Agaricomycotina</taxon>
        <taxon>Agaricomycetes</taxon>
        <taxon>Phallomycetidae</taxon>
        <taxon>Phallales</taxon>
        <taxon>Clathraceae</taxon>
        <taxon>Clathrus</taxon>
    </lineage>
</organism>
<evidence type="ECO:0000313" key="4">
    <source>
        <dbReference type="EMBL" id="GJJ09257.1"/>
    </source>
</evidence>
<dbReference type="InterPro" id="IPR010286">
    <property type="entry name" value="METTL16/RlmF"/>
</dbReference>
<dbReference type="GO" id="GO:0005634">
    <property type="term" value="C:nucleus"/>
    <property type="evidence" value="ECO:0007669"/>
    <property type="project" value="TreeGrafter"/>
</dbReference>
<proteinExistence type="predicted"/>
<gene>
    <name evidence="4" type="ORF">Clacol_003479</name>
</gene>
<dbReference type="PANTHER" id="PTHR13393">
    <property type="entry name" value="SAM-DEPENDENT METHYLTRANSFERASE"/>
    <property type="match status" value="1"/>
</dbReference>
<accession>A0AAV5A3S4</accession>
<keyword evidence="5" id="KW-1185">Reference proteome</keyword>
<sequence>MHLRNPYRTPLDFQALAEFYPLLTPLLNYILWIQDIISSVEGKIRGLDIGTGASAIYPLLACSLPDNLHWSFVATEIDPLSIEYATRNINTNGLTSRITLFPVSADSGSILVPFFADLESGFDFTICNPPFYGSAEEIKRSAENKELPPNAVCTGAENEMITHGGEAEFVLRILRESLRDDIKNRCRWFTSMLGKLSSVEVVVSELRNLKIDNYALTQFVQGTTRRWAIAWSFGDERLPDKYARPISTSLVPFIPLPTTLRQRVTLDTNQIKIFLSQILSSINGLSFAFSDGNGSGSESETGTQPDDVHVQWSGTITAFENTWSRAARRRSKKRVHAQLEVNEDCPEDKNRNTEQVAASKKKRPVQSMDPEHSGHVSQEQGHVRCDILREAHPVPILDKDLNPKLYPSTAPSPSTSIVSKKEELRPILVCRIDAGILEPTTDSQPRYKIGKELRGPESTFLVAQWMRGADRAVFEGFWSHVCRKLKSFEE</sequence>
<dbReference type="Pfam" id="PF05971">
    <property type="entry name" value="Methyltransf_10"/>
    <property type="match status" value="1"/>
</dbReference>
<dbReference type="Proteomes" id="UP001050691">
    <property type="component" value="Unassembled WGS sequence"/>
</dbReference>
<dbReference type="PANTHER" id="PTHR13393:SF0">
    <property type="entry name" value="RNA N6-ADENOSINE-METHYLTRANSFERASE METTL16"/>
    <property type="match status" value="1"/>
</dbReference>
<evidence type="ECO:0008006" key="6">
    <source>
        <dbReference type="Google" id="ProtNLM"/>
    </source>
</evidence>
<evidence type="ECO:0000256" key="1">
    <source>
        <dbReference type="ARBA" id="ARBA00022603"/>
    </source>
</evidence>
<name>A0AAV5A3S4_9AGAM</name>
<keyword evidence="1" id="KW-0489">Methyltransferase</keyword>
<dbReference type="GO" id="GO:0070475">
    <property type="term" value="P:rRNA base methylation"/>
    <property type="evidence" value="ECO:0007669"/>
    <property type="project" value="TreeGrafter"/>
</dbReference>
<evidence type="ECO:0000313" key="5">
    <source>
        <dbReference type="Proteomes" id="UP001050691"/>
    </source>
</evidence>
<dbReference type="Gene3D" id="3.40.50.150">
    <property type="entry name" value="Vaccinia Virus protein VP39"/>
    <property type="match status" value="1"/>
</dbReference>
<feature type="region of interest" description="Disordered" evidence="3">
    <location>
        <begin position="341"/>
        <end position="380"/>
    </location>
</feature>
<dbReference type="AlphaFoldDB" id="A0AAV5A3S4"/>
<reference evidence="4" key="1">
    <citation type="submission" date="2021-10" db="EMBL/GenBank/DDBJ databases">
        <title>De novo Genome Assembly of Clathrus columnatus (Basidiomycota, Fungi) Using Illumina and Nanopore Sequence Data.</title>
        <authorList>
            <person name="Ogiso-Tanaka E."/>
            <person name="Itagaki H."/>
            <person name="Hosoya T."/>
            <person name="Hosaka K."/>
        </authorList>
    </citation>
    <scope>NUCLEOTIDE SEQUENCE</scope>
    <source>
        <strain evidence="4">MO-923</strain>
    </source>
</reference>